<name>A0A7Y7V9E5_9PSED</name>
<organism evidence="1 2">
    <name type="scientific">Pseudomonas edaphica</name>
    <dbReference type="NCBI Taxonomy" id="2006980"/>
    <lineage>
        <taxon>Bacteria</taxon>
        <taxon>Pseudomonadati</taxon>
        <taxon>Pseudomonadota</taxon>
        <taxon>Gammaproteobacteria</taxon>
        <taxon>Pseudomonadales</taxon>
        <taxon>Pseudomonadaceae</taxon>
        <taxon>Pseudomonas</taxon>
    </lineage>
</organism>
<dbReference type="Proteomes" id="UP000560470">
    <property type="component" value="Unassembled WGS sequence"/>
</dbReference>
<gene>
    <name evidence="1" type="ORF">HX797_27595</name>
</gene>
<accession>A0A7Y7V9E5</accession>
<comment type="caution">
    <text evidence="1">The sequence shown here is derived from an EMBL/GenBank/DDBJ whole genome shotgun (WGS) entry which is preliminary data.</text>
</comment>
<proteinExistence type="predicted"/>
<sequence length="65" mass="7528">MTGLDEKNRRLACWYELLSNPLNTGTLDAWHRELRREVYQLKTLGLIDASEAYELRKLANAAYGD</sequence>
<evidence type="ECO:0000313" key="2">
    <source>
        <dbReference type="Proteomes" id="UP000560470"/>
    </source>
</evidence>
<dbReference type="EMBL" id="JACAOZ010000041">
    <property type="protein sequence ID" value="NVZ60031.1"/>
    <property type="molecule type" value="Genomic_DNA"/>
</dbReference>
<protein>
    <submittedName>
        <fullName evidence="1">Uncharacterized protein</fullName>
    </submittedName>
</protein>
<dbReference type="RefSeq" id="WP_177034929.1">
    <property type="nucleotide sequence ID" value="NZ_JACAOZ010000041.1"/>
</dbReference>
<evidence type="ECO:0000313" key="1">
    <source>
        <dbReference type="EMBL" id="NVZ60031.1"/>
    </source>
</evidence>
<reference evidence="1 2" key="1">
    <citation type="submission" date="2020-04" db="EMBL/GenBank/DDBJ databases">
        <title>Molecular characterization of pseudomonads from Agaricus bisporus reveal novel blotch 2 pathogens in Western Europe.</title>
        <authorList>
            <person name="Taparia T."/>
            <person name="Krijger M."/>
            <person name="Haynes E."/>
            <person name="Elpinstone J.G."/>
            <person name="Noble R."/>
            <person name="Van Der Wolf J."/>
        </authorList>
    </citation>
    <scope>NUCLEOTIDE SEQUENCE [LARGE SCALE GENOMIC DNA]</scope>
    <source>
        <strain evidence="1 2">B7002</strain>
    </source>
</reference>
<dbReference type="AlphaFoldDB" id="A0A7Y7V9E5"/>